<dbReference type="AlphaFoldDB" id="A0A427ATK3"/>
<proteinExistence type="predicted"/>
<evidence type="ECO:0008006" key="4">
    <source>
        <dbReference type="Google" id="ProtNLM"/>
    </source>
</evidence>
<evidence type="ECO:0000313" key="2">
    <source>
        <dbReference type="EMBL" id="RRT79599.1"/>
    </source>
</evidence>
<feature type="region of interest" description="Disordered" evidence="1">
    <location>
        <begin position="55"/>
        <end position="76"/>
    </location>
</feature>
<organism evidence="2 3">
    <name type="scientific">Ensete ventricosum</name>
    <name type="common">Abyssinian banana</name>
    <name type="synonym">Musa ensete</name>
    <dbReference type="NCBI Taxonomy" id="4639"/>
    <lineage>
        <taxon>Eukaryota</taxon>
        <taxon>Viridiplantae</taxon>
        <taxon>Streptophyta</taxon>
        <taxon>Embryophyta</taxon>
        <taxon>Tracheophyta</taxon>
        <taxon>Spermatophyta</taxon>
        <taxon>Magnoliopsida</taxon>
        <taxon>Liliopsida</taxon>
        <taxon>Zingiberales</taxon>
        <taxon>Musaceae</taxon>
        <taxon>Ensete</taxon>
    </lineage>
</organism>
<feature type="compositionally biased region" description="Polar residues" evidence="1">
    <location>
        <begin position="1"/>
        <end position="17"/>
    </location>
</feature>
<gene>
    <name evidence="2" type="ORF">B296_00005181</name>
</gene>
<evidence type="ECO:0000313" key="3">
    <source>
        <dbReference type="Proteomes" id="UP000287651"/>
    </source>
</evidence>
<dbReference type="Proteomes" id="UP000287651">
    <property type="component" value="Unassembled WGS sequence"/>
</dbReference>
<dbReference type="PANTHER" id="PTHR33223:SF10">
    <property type="entry name" value="AMINOTRANSFERASE-LIKE PLANT MOBILE DOMAIN-CONTAINING PROTEIN"/>
    <property type="match status" value="1"/>
</dbReference>
<accession>A0A427ATK3</accession>
<comment type="caution">
    <text evidence="2">The sequence shown here is derived from an EMBL/GenBank/DDBJ whole genome shotgun (WGS) entry which is preliminary data.</text>
</comment>
<feature type="compositionally biased region" description="Basic and acidic residues" evidence="1">
    <location>
        <begin position="55"/>
        <end position="64"/>
    </location>
</feature>
<sequence length="327" mass="37529">MAENPNASVIQPTSRSRNVVCIPSEPDAVSSDSTDSMREQLRQVNQRLDEVQREFVKSKEEVGETSKGGSPFVPEIQDKPVPPRFRLWILEPYDGRIDPSEHIATFRAKMAGSLRHLRRFDVSRLSDDPQGVGSDVVQLTEAIFHLILRPPRQRIRTQLHGELPPKVDNRLTTQPCPPSTVLEMLQRANQYVAVETLVAGKWEDHKRLRNDKPQGQPSGTSRRRDRPELPAPRPLSIPLNSTRMEVFLQIRDKGLLRTPNPIRTKIGGRDKKRYCRFHRDYGHDTEECNDLKNQIEDLIRRGHFIGLSETDKHLPTRVLVEKENPHP</sequence>
<dbReference type="PANTHER" id="PTHR33223">
    <property type="entry name" value="CCHC-TYPE DOMAIN-CONTAINING PROTEIN"/>
    <property type="match status" value="1"/>
</dbReference>
<feature type="region of interest" description="Disordered" evidence="1">
    <location>
        <begin position="205"/>
        <end position="238"/>
    </location>
</feature>
<evidence type="ECO:0000256" key="1">
    <source>
        <dbReference type="SAM" id="MobiDB-lite"/>
    </source>
</evidence>
<name>A0A427ATK3_ENSVE</name>
<feature type="region of interest" description="Disordered" evidence="1">
    <location>
        <begin position="1"/>
        <end position="37"/>
    </location>
</feature>
<reference evidence="2 3" key="1">
    <citation type="journal article" date="2014" name="Agronomy (Basel)">
        <title>A Draft Genome Sequence for Ensete ventricosum, the Drought-Tolerant Tree Against Hunger.</title>
        <authorList>
            <person name="Harrison J."/>
            <person name="Moore K.A."/>
            <person name="Paszkiewicz K."/>
            <person name="Jones T."/>
            <person name="Grant M."/>
            <person name="Ambacheew D."/>
            <person name="Muzemil S."/>
            <person name="Studholme D.J."/>
        </authorList>
    </citation>
    <scope>NUCLEOTIDE SEQUENCE [LARGE SCALE GENOMIC DNA]</scope>
</reference>
<dbReference type="EMBL" id="AMZH03001358">
    <property type="protein sequence ID" value="RRT79599.1"/>
    <property type="molecule type" value="Genomic_DNA"/>
</dbReference>
<protein>
    <recommendedName>
        <fullName evidence="4">Reverse transcriptase domain-containing protein</fullName>
    </recommendedName>
</protein>